<name>A0A331IS48_KLEPN</name>
<organism evidence="1 3">
    <name type="scientific">Klebsiella pneumoniae</name>
    <dbReference type="NCBI Taxonomy" id="573"/>
    <lineage>
        <taxon>Bacteria</taxon>
        <taxon>Pseudomonadati</taxon>
        <taxon>Pseudomonadota</taxon>
        <taxon>Gammaproteobacteria</taxon>
        <taxon>Enterobacterales</taxon>
        <taxon>Enterobacteriaceae</taxon>
        <taxon>Klebsiella/Raoultella group</taxon>
        <taxon>Klebsiella</taxon>
        <taxon>Klebsiella pneumoniae complex</taxon>
    </lineage>
</organism>
<evidence type="ECO:0000313" key="2">
    <source>
        <dbReference type="EMBL" id="VGK92707.1"/>
    </source>
</evidence>
<dbReference type="EMBL" id="UGMG01000001">
    <property type="protein sequence ID" value="STV69435.1"/>
    <property type="molecule type" value="Genomic_DNA"/>
</dbReference>
<evidence type="ECO:0000313" key="1">
    <source>
        <dbReference type="EMBL" id="STV69435.1"/>
    </source>
</evidence>
<evidence type="ECO:0000313" key="3">
    <source>
        <dbReference type="Proteomes" id="UP000255239"/>
    </source>
</evidence>
<protein>
    <submittedName>
        <fullName evidence="1">Uncharacterized protein</fullName>
    </submittedName>
</protein>
<reference evidence="1 3" key="1">
    <citation type="submission" date="2018-06" db="EMBL/GenBank/DDBJ databases">
        <authorList>
            <consortium name="Pathogen Informatics"/>
            <person name="Doyle S."/>
        </authorList>
    </citation>
    <scope>NUCLEOTIDE SEQUENCE [LARGE SCALE GENOMIC DNA]</scope>
    <source>
        <strain evidence="1 3">NCTC11679</strain>
    </source>
</reference>
<dbReference type="Proteomes" id="UP000255239">
    <property type="component" value="Unassembled WGS sequence"/>
</dbReference>
<accession>A0A331IS48</accession>
<proteinExistence type="predicted"/>
<gene>
    <name evidence="1" type="ORF">NCTC11679_04547</name>
    <name evidence="2" type="ORF">SAMEA4873632_02861</name>
</gene>
<reference evidence="2 4" key="2">
    <citation type="submission" date="2019-03" db="EMBL/GenBank/DDBJ databases">
        <authorList>
            <consortium name="Pathogen Informatics"/>
        </authorList>
    </citation>
    <scope>NUCLEOTIDE SEQUENCE [LARGE SCALE GENOMIC DNA]</scope>
    <source>
        <strain evidence="2 4">5012STDY7626430</strain>
    </source>
</reference>
<dbReference type="Proteomes" id="UP000376235">
    <property type="component" value="Unassembled WGS sequence"/>
</dbReference>
<sequence length="37" mass="4429">MMHSYKFLIRRFQVHGNNVGVMLLLKAIHMIWLCNTL</sequence>
<evidence type="ECO:0000313" key="4">
    <source>
        <dbReference type="Proteomes" id="UP000376235"/>
    </source>
</evidence>
<accession>A0A4V0HAF9</accession>
<dbReference type="AlphaFoldDB" id="A0A331IS48"/>
<dbReference type="EMBL" id="CAAHCC010000004">
    <property type="protein sequence ID" value="VGK92707.1"/>
    <property type="molecule type" value="Genomic_DNA"/>
</dbReference>